<evidence type="ECO:0000313" key="1">
    <source>
        <dbReference type="EMBL" id="KAL0182051.1"/>
    </source>
</evidence>
<gene>
    <name evidence="1" type="ORF">M9458_021426</name>
</gene>
<accession>A0ABD0Q7D9</accession>
<reference evidence="1 2" key="1">
    <citation type="submission" date="2024-05" db="EMBL/GenBank/DDBJ databases">
        <title>Genome sequencing and assembly of Indian major carp, Cirrhinus mrigala (Hamilton, 1822).</title>
        <authorList>
            <person name="Mohindra V."/>
            <person name="Chowdhury L.M."/>
            <person name="Lal K."/>
            <person name="Jena J.K."/>
        </authorList>
    </citation>
    <scope>NUCLEOTIDE SEQUENCE [LARGE SCALE GENOMIC DNA]</scope>
    <source>
        <strain evidence="1">CM1030</strain>
        <tissue evidence="1">Blood</tissue>
    </source>
</reference>
<keyword evidence="2" id="KW-1185">Reference proteome</keyword>
<organism evidence="1 2">
    <name type="scientific">Cirrhinus mrigala</name>
    <name type="common">Mrigala</name>
    <dbReference type="NCBI Taxonomy" id="683832"/>
    <lineage>
        <taxon>Eukaryota</taxon>
        <taxon>Metazoa</taxon>
        <taxon>Chordata</taxon>
        <taxon>Craniata</taxon>
        <taxon>Vertebrata</taxon>
        <taxon>Euteleostomi</taxon>
        <taxon>Actinopterygii</taxon>
        <taxon>Neopterygii</taxon>
        <taxon>Teleostei</taxon>
        <taxon>Ostariophysi</taxon>
        <taxon>Cypriniformes</taxon>
        <taxon>Cyprinidae</taxon>
        <taxon>Labeoninae</taxon>
        <taxon>Labeonini</taxon>
        <taxon>Cirrhinus</taxon>
    </lineage>
</organism>
<name>A0ABD0Q7D9_CIRMR</name>
<dbReference type="EMBL" id="JAMKFB020000010">
    <property type="protein sequence ID" value="KAL0182051.1"/>
    <property type="molecule type" value="Genomic_DNA"/>
</dbReference>
<feature type="non-terminal residue" evidence="1">
    <location>
        <position position="160"/>
    </location>
</feature>
<dbReference type="AlphaFoldDB" id="A0ABD0Q7D9"/>
<proteinExistence type="predicted"/>
<comment type="caution">
    <text evidence="1">The sequence shown here is derived from an EMBL/GenBank/DDBJ whole genome shotgun (WGS) entry which is preliminary data.</text>
</comment>
<sequence length="160" mass="17742">MDFDFTLFRIKQGQRSLNQYIREFLALANYSTLPDCTIIEIFCDGVNEPLKVRLRREGPRSSLVAFMNFVGSPCTVGVAEEERDNADMVAANPSRRLAVTPDHDATNTFAAWITREMAAAQERAQAMATADPVHKMAAKTELCHVTTAISEPYKVAAAFP</sequence>
<dbReference type="Proteomes" id="UP001529510">
    <property type="component" value="Unassembled WGS sequence"/>
</dbReference>
<protein>
    <recommendedName>
        <fullName evidence="3">Retrotransposon gag domain-containing protein</fullName>
    </recommendedName>
</protein>
<evidence type="ECO:0008006" key="3">
    <source>
        <dbReference type="Google" id="ProtNLM"/>
    </source>
</evidence>
<evidence type="ECO:0000313" key="2">
    <source>
        <dbReference type="Proteomes" id="UP001529510"/>
    </source>
</evidence>